<dbReference type="AlphaFoldDB" id="A0A4P6XM09"/>
<dbReference type="STRING" id="2163413.A0A4P6XM09"/>
<dbReference type="GO" id="GO:0019171">
    <property type="term" value="F:(3R)-hydroxyacyl-[acyl-carrier-protein] dehydratase activity"/>
    <property type="evidence" value="ECO:0007669"/>
    <property type="project" value="TreeGrafter"/>
</dbReference>
<organism evidence="2 3">
    <name type="scientific">Metschnikowia aff. pulcherrima</name>
    <dbReference type="NCBI Taxonomy" id="2163413"/>
    <lineage>
        <taxon>Eukaryota</taxon>
        <taxon>Fungi</taxon>
        <taxon>Dikarya</taxon>
        <taxon>Ascomycota</taxon>
        <taxon>Saccharomycotina</taxon>
        <taxon>Pichiomycetes</taxon>
        <taxon>Metschnikowiaceae</taxon>
        <taxon>Metschnikowia</taxon>
    </lineage>
</organism>
<dbReference type="Gene3D" id="3.10.129.10">
    <property type="entry name" value="Hotdog Thioesterase"/>
    <property type="match status" value="1"/>
</dbReference>
<feature type="transmembrane region" description="Helical" evidence="1">
    <location>
        <begin position="210"/>
        <end position="232"/>
    </location>
</feature>
<evidence type="ECO:0000313" key="3">
    <source>
        <dbReference type="Proteomes" id="UP000292447"/>
    </source>
</evidence>
<dbReference type="Proteomes" id="UP000292447">
    <property type="component" value="Chromosome I"/>
</dbReference>
<dbReference type="GO" id="GO:0005739">
    <property type="term" value="C:mitochondrion"/>
    <property type="evidence" value="ECO:0007669"/>
    <property type="project" value="TreeGrafter"/>
</dbReference>
<dbReference type="PANTHER" id="PTHR28152">
    <property type="entry name" value="HYDROXYACYL-THIOESTER DEHYDRATASE TYPE 2, MITOCHONDRIAL"/>
    <property type="match status" value="1"/>
</dbReference>
<keyword evidence="1" id="KW-0812">Transmembrane</keyword>
<dbReference type="EMBL" id="CP034456">
    <property type="protein sequence ID" value="QBM86624.1"/>
    <property type="molecule type" value="Genomic_DNA"/>
</dbReference>
<keyword evidence="1" id="KW-1133">Transmembrane helix</keyword>
<protein>
    <submittedName>
        <fullName evidence="2">Hydroxyacyl-ACP dehydratase HTD2, hotdog domain</fullName>
    </submittedName>
</protein>
<gene>
    <name evidence="2" type="primary">MPUL0A12690</name>
    <name evidence="2" type="ORF">METSCH_A12690</name>
</gene>
<evidence type="ECO:0000313" key="2">
    <source>
        <dbReference type="EMBL" id="QBM86624.1"/>
    </source>
</evidence>
<dbReference type="PANTHER" id="PTHR28152:SF1">
    <property type="entry name" value="HYDROXYACYL-THIOESTER DEHYDRATASE TYPE 2, MITOCHONDRIAL"/>
    <property type="match status" value="1"/>
</dbReference>
<sequence length="282" mass="32383">MAALRSQTRKWAERIAAASWIWNDTYSIGDINHLSVLMDEVLSKKVKPSLPLYGFQFIFNTQSNTRLGLDGYDNYQAPLDEDGNELYKRRMWVSGYLEFVDLPPKTGDVVLCSEIVLSVRCLGSNAFVGIAREFQRGESVILRETRTLLYTNEPYNDQKSDLILQQRQFSHSTIIKLSLAQLMRFNALSYNLHKIHHDKAFCMRENLKTVIVSGPFLVLIMLRYFALVYPNLRIGQFKYKNREPCYIDEGVTLGINVVEGGYLVEFVKDGRVKCGGMITIRD</sequence>
<dbReference type="SUPFAM" id="SSF54637">
    <property type="entry name" value="Thioesterase/thiol ester dehydrase-isomerase"/>
    <property type="match status" value="1"/>
</dbReference>
<name>A0A4P6XM09_9ASCO</name>
<reference evidence="3" key="1">
    <citation type="submission" date="2019-03" db="EMBL/GenBank/DDBJ databases">
        <title>Snf2 controls pulcherriminic acid biosynthesis and connects pigmentation and antifungal activity of the yeast Metschnikowia pulcherrima.</title>
        <authorList>
            <person name="Gore-Lloyd D."/>
            <person name="Sumann I."/>
            <person name="Brachmann A.O."/>
            <person name="Schneeberger K."/>
            <person name="Ortiz-Merino R.A."/>
            <person name="Moreno-Beltran M."/>
            <person name="Schlaefli M."/>
            <person name="Kirner P."/>
            <person name="Santos Kron A."/>
            <person name="Wolfe K.H."/>
            <person name="Piel J."/>
            <person name="Ahrens C.H."/>
            <person name="Henk D."/>
            <person name="Freimoser F.M."/>
        </authorList>
    </citation>
    <scope>NUCLEOTIDE SEQUENCE [LARGE SCALE GENOMIC DNA]</scope>
    <source>
        <strain evidence="3">APC 1.2</strain>
    </source>
</reference>
<evidence type="ECO:0000256" key="1">
    <source>
        <dbReference type="SAM" id="Phobius"/>
    </source>
</evidence>
<proteinExistence type="predicted"/>
<keyword evidence="3" id="KW-1185">Reference proteome</keyword>
<accession>A0A4P6XM09</accession>
<dbReference type="InterPro" id="IPR029069">
    <property type="entry name" value="HotDog_dom_sf"/>
</dbReference>
<dbReference type="InterPro" id="IPR052741">
    <property type="entry name" value="Mitochondrial_HTD2"/>
</dbReference>
<keyword evidence="1" id="KW-0472">Membrane</keyword>